<proteinExistence type="predicted"/>
<evidence type="ECO:0000313" key="3">
    <source>
        <dbReference type="Proteomes" id="UP001500928"/>
    </source>
</evidence>
<evidence type="ECO:0000313" key="2">
    <source>
        <dbReference type="EMBL" id="GAA4807967.1"/>
    </source>
</evidence>
<feature type="compositionally biased region" description="Basic and acidic residues" evidence="1">
    <location>
        <begin position="94"/>
        <end position="104"/>
    </location>
</feature>
<dbReference type="Proteomes" id="UP001500928">
    <property type="component" value="Unassembled WGS sequence"/>
</dbReference>
<feature type="region of interest" description="Disordered" evidence="1">
    <location>
        <begin position="94"/>
        <end position="125"/>
    </location>
</feature>
<organism evidence="2 3">
    <name type="scientific">Actinomycetospora chlora</name>
    <dbReference type="NCBI Taxonomy" id="663608"/>
    <lineage>
        <taxon>Bacteria</taxon>
        <taxon>Bacillati</taxon>
        <taxon>Actinomycetota</taxon>
        <taxon>Actinomycetes</taxon>
        <taxon>Pseudonocardiales</taxon>
        <taxon>Pseudonocardiaceae</taxon>
        <taxon>Actinomycetospora</taxon>
    </lineage>
</organism>
<keyword evidence="3" id="KW-1185">Reference proteome</keyword>
<evidence type="ECO:0000256" key="1">
    <source>
        <dbReference type="SAM" id="MobiDB-lite"/>
    </source>
</evidence>
<reference evidence="3" key="1">
    <citation type="journal article" date="2019" name="Int. J. Syst. Evol. Microbiol.">
        <title>The Global Catalogue of Microorganisms (GCM) 10K type strain sequencing project: providing services to taxonomists for standard genome sequencing and annotation.</title>
        <authorList>
            <consortium name="The Broad Institute Genomics Platform"/>
            <consortium name="The Broad Institute Genome Sequencing Center for Infectious Disease"/>
            <person name="Wu L."/>
            <person name="Ma J."/>
        </authorList>
    </citation>
    <scope>NUCLEOTIDE SEQUENCE [LARGE SCALE GENOMIC DNA]</scope>
    <source>
        <strain evidence="3">JCM 17979</strain>
    </source>
</reference>
<accession>A0ABP9CBR4</accession>
<name>A0ABP9CBR4_9PSEU</name>
<comment type="caution">
    <text evidence="2">The sequence shown here is derived from an EMBL/GenBank/DDBJ whole genome shotgun (WGS) entry which is preliminary data.</text>
</comment>
<dbReference type="EMBL" id="BAABHO010000059">
    <property type="protein sequence ID" value="GAA4807967.1"/>
    <property type="molecule type" value="Genomic_DNA"/>
</dbReference>
<sequence>MTLRGRQTGPPQAVDWIHGPAALSGRELLSAHVQSSEVWFGVLVSTRTDNAVEVTLTRGLLRRWAFILDGHGSAAGLVGRRAVAEAIRAVLCESERAEGPRRQANEGPPFAPELADAAQHPRESS</sequence>
<gene>
    <name evidence="2" type="ORF">GCM10023200_52050</name>
</gene>
<protein>
    <submittedName>
        <fullName evidence="2">Uncharacterized protein</fullName>
    </submittedName>
</protein>